<feature type="compositionally biased region" description="Polar residues" evidence="1">
    <location>
        <begin position="216"/>
        <end position="230"/>
    </location>
</feature>
<proteinExistence type="predicted"/>
<comment type="caution">
    <text evidence="2">The sequence shown here is derived from an EMBL/GenBank/DDBJ whole genome shotgun (WGS) entry which is preliminary data.</text>
</comment>
<evidence type="ECO:0000256" key="1">
    <source>
        <dbReference type="SAM" id="MobiDB-lite"/>
    </source>
</evidence>
<sequence>MPLTFQSHSLKERPGLGIMKHTKPETQDSSNKSVSETVIVSEPKQIKPLVHTEVKDTEQESKLNELTKLVQMLIDEKILKAMAKPFPPCTHYAFNDHRPDDCRNYPECEIYGSFDHSTLGHNRVLHIKGGVLAESSQSNESLIEVKCNTCRSTIHSAFDHNEFDHFKRELTQENHVPEVIVPNEHDVPLTEDIEDPPDLINTKGTHEQNVQDDQRITQPTNVPSGNNTKASRPITEPLVPDVPQSHIPNQASTISHHAPHDRDQHIKLVNIIGNPGKA</sequence>
<evidence type="ECO:0000313" key="2">
    <source>
        <dbReference type="EMBL" id="GEU82932.1"/>
    </source>
</evidence>
<feature type="region of interest" description="Disordered" evidence="1">
    <location>
        <begin position="199"/>
        <end position="235"/>
    </location>
</feature>
<gene>
    <name evidence="2" type="ORF">Tci_054910</name>
</gene>
<dbReference type="EMBL" id="BKCJ010008581">
    <property type="protein sequence ID" value="GEU82932.1"/>
    <property type="molecule type" value="Genomic_DNA"/>
</dbReference>
<dbReference type="AlphaFoldDB" id="A0A6L2NCX0"/>
<accession>A0A6L2NCX0</accession>
<reference evidence="2" key="1">
    <citation type="journal article" date="2019" name="Sci. Rep.">
        <title>Draft genome of Tanacetum cinerariifolium, the natural source of mosquito coil.</title>
        <authorList>
            <person name="Yamashiro T."/>
            <person name="Shiraishi A."/>
            <person name="Satake H."/>
            <person name="Nakayama K."/>
        </authorList>
    </citation>
    <scope>NUCLEOTIDE SEQUENCE</scope>
</reference>
<feature type="region of interest" description="Disordered" evidence="1">
    <location>
        <begin position="1"/>
        <end position="34"/>
    </location>
</feature>
<organism evidence="2">
    <name type="scientific">Tanacetum cinerariifolium</name>
    <name type="common">Dalmatian daisy</name>
    <name type="synonym">Chrysanthemum cinerariifolium</name>
    <dbReference type="NCBI Taxonomy" id="118510"/>
    <lineage>
        <taxon>Eukaryota</taxon>
        <taxon>Viridiplantae</taxon>
        <taxon>Streptophyta</taxon>
        <taxon>Embryophyta</taxon>
        <taxon>Tracheophyta</taxon>
        <taxon>Spermatophyta</taxon>
        <taxon>Magnoliopsida</taxon>
        <taxon>eudicotyledons</taxon>
        <taxon>Gunneridae</taxon>
        <taxon>Pentapetalae</taxon>
        <taxon>asterids</taxon>
        <taxon>campanulids</taxon>
        <taxon>Asterales</taxon>
        <taxon>Asteraceae</taxon>
        <taxon>Asteroideae</taxon>
        <taxon>Anthemideae</taxon>
        <taxon>Anthemidinae</taxon>
        <taxon>Tanacetum</taxon>
    </lineage>
</organism>
<protein>
    <submittedName>
        <fullName evidence="2">Uncharacterized protein</fullName>
    </submittedName>
</protein>
<name>A0A6L2NCX0_TANCI</name>